<protein>
    <submittedName>
        <fullName evidence="1">Uncharacterized protein</fullName>
    </submittedName>
</protein>
<evidence type="ECO:0000313" key="2">
    <source>
        <dbReference type="Proteomes" id="UP000015106"/>
    </source>
</evidence>
<evidence type="ECO:0000313" key="1">
    <source>
        <dbReference type="EnsemblPlants" id="TuG1812G0200000928.01.T01"/>
    </source>
</evidence>
<proteinExistence type="predicted"/>
<dbReference type="AlphaFoldDB" id="A0A8R7PAI0"/>
<reference evidence="1" key="2">
    <citation type="submission" date="2018-03" db="EMBL/GenBank/DDBJ databases">
        <title>The Triticum urartu genome reveals the dynamic nature of wheat genome evolution.</title>
        <authorList>
            <person name="Ling H."/>
            <person name="Ma B."/>
            <person name="Shi X."/>
            <person name="Liu H."/>
            <person name="Dong L."/>
            <person name="Sun H."/>
            <person name="Cao Y."/>
            <person name="Gao Q."/>
            <person name="Zheng S."/>
            <person name="Li Y."/>
            <person name="Yu Y."/>
            <person name="Du H."/>
            <person name="Qi M."/>
            <person name="Li Y."/>
            <person name="Yu H."/>
            <person name="Cui Y."/>
            <person name="Wang N."/>
            <person name="Chen C."/>
            <person name="Wu H."/>
            <person name="Zhao Y."/>
            <person name="Zhang J."/>
            <person name="Li Y."/>
            <person name="Zhou W."/>
            <person name="Zhang B."/>
            <person name="Hu W."/>
            <person name="Eijk M."/>
            <person name="Tang J."/>
            <person name="Witsenboer H."/>
            <person name="Zhao S."/>
            <person name="Li Z."/>
            <person name="Zhang A."/>
            <person name="Wang D."/>
            <person name="Liang C."/>
        </authorList>
    </citation>
    <scope>NUCLEOTIDE SEQUENCE [LARGE SCALE GENOMIC DNA]</scope>
    <source>
        <strain evidence="1">cv. G1812</strain>
    </source>
</reference>
<sequence>ALPGRVARRGKFLEMPWLAFPASSSCRGLVSLN</sequence>
<name>A0A8R7PAI0_TRIUA</name>
<keyword evidence="2" id="KW-1185">Reference proteome</keyword>
<reference evidence="1" key="3">
    <citation type="submission" date="2022-06" db="UniProtKB">
        <authorList>
            <consortium name="EnsemblPlants"/>
        </authorList>
    </citation>
    <scope>IDENTIFICATION</scope>
</reference>
<accession>A0A8R7PAI0</accession>
<dbReference type="EnsemblPlants" id="TuG1812G0200000928.01.T01">
    <property type="protein sequence ID" value="TuG1812G0200000928.01.T01"/>
    <property type="gene ID" value="TuG1812G0200000928.01"/>
</dbReference>
<organism evidence="1 2">
    <name type="scientific">Triticum urartu</name>
    <name type="common">Red wild einkorn</name>
    <name type="synonym">Crithodium urartu</name>
    <dbReference type="NCBI Taxonomy" id="4572"/>
    <lineage>
        <taxon>Eukaryota</taxon>
        <taxon>Viridiplantae</taxon>
        <taxon>Streptophyta</taxon>
        <taxon>Embryophyta</taxon>
        <taxon>Tracheophyta</taxon>
        <taxon>Spermatophyta</taxon>
        <taxon>Magnoliopsida</taxon>
        <taxon>Liliopsida</taxon>
        <taxon>Poales</taxon>
        <taxon>Poaceae</taxon>
        <taxon>BOP clade</taxon>
        <taxon>Pooideae</taxon>
        <taxon>Triticodae</taxon>
        <taxon>Triticeae</taxon>
        <taxon>Triticinae</taxon>
        <taxon>Triticum</taxon>
    </lineage>
</organism>
<dbReference type="Proteomes" id="UP000015106">
    <property type="component" value="Chromosome 2"/>
</dbReference>
<dbReference type="Gramene" id="TuG1812G0200000928.01.T01">
    <property type="protein sequence ID" value="TuG1812G0200000928.01.T01"/>
    <property type="gene ID" value="TuG1812G0200000928.01"/>
</dbReference>
<reference evidence="2" key="1">
    <citation type="journal article" date="2013" name="Nature">
        <title>Draft genome of the wheat A-genome progenitor Triticum urartu.</title>
        <authorList>
            <person name="Ling H.Q."/>
            <person name="Zhao S."/>
            <person name="Liu D."/>
            <person name="Wang J."/>
            <person name="Sun H."/>
            <person name="Zhang C."/>
            <person name="Fan H."/>
            <person name="Li D."/>
            <person name="Dong L."/>
            <person name="Tao Y."/>
            <person name="Gao C."/>
            <person name="Wu H."/>
            <person name="Li Y."/>
            <person name="Cui Y."/>
            <person name="Guo X."/>
            <person name="Zheng S."/>
            <person name="Wang B."/>
            <person name="Yu K."/>
            <person name="Liang Q."/>
            <person name="Yang W."/>
            <person name="Lou X."/>
            <person name="Chen J."/>
            <person name="Feng M."/>
            <person name="Jian J."/>
            <person name="Zhang X."/>
            <person name="Luo G."/>
            <person name="Jiang Y."/>
            <person name="Liu J."/>
            <person name="Wang Z."/>
            <person name="Sha Y."/>
            <person name="Zhang B."/>
            <person name="Wu H."/>
            <person name="Tang D."/>
            <person name="Shen Q."/>
            <person name="Xue P."/>
            <person name="Zou S."/>
            <person name="Wang X."/>
            <person name="Liu X."/>
            <person name="Wang F."/>
            <person name="Yang Y."/>
            <person name="An X."/>
            <person name="Dong Z."/>
            <person name="Zhang K."/>
            <person name="Zhang X."/>
            <person name="Luo M.C."/>
            <person name="Dvorak J."/>
            <person name="Tong Y."/>
            <person name="Wang J."/>
            <person name="Yang H."/>
            <person name="Li Z."/>
            <person name="Wang D."/>
            <person name="Zhang A."/>
            <person name="Wang J."/>
        </authorList>
    </citation>
    <scope>NUCLEOTIDE SEQUENCE</scope>
    <source>
        <strain evidence="2">cv. G1812</strain>
    </source>
</reference>